<keyword evidence="1" id="KW-1133">Transmembrane helix</keyword>
<dbReference type="RefSeq" id="WP_136630892.1">
    <property type="nucleotide sequence ID" value="NZ_BGZI01000010.1"/>
</dbReference>
<feature type="transmembrane region" description="Helical" evidence="1">
    <location>
        <begin position="59"/>
        <end position="85"/>
    </location>
</feature>
<sequence>MKQRLRQLFSFILKPLESGQVGPSYKDSHRTVLKLVGVLFLVLATVSIGALVYTGKVGALIPALVFLGVGGTCLVVGALGSDVAVSKMWGNR</sequence>
<proteinExistence type="predicted"/>
<dbReference type="Proteomes" id="UP000387223">
    <property type="component" value="Unassembled WGS sequence"/>
</dbReference>
<protein>
    <submittedName>
        <fullName evidence="2">Uncharacterized protein</fullName>
    </submittedName>
</protein>
<dbReference type="AlphaFoldDB" id="A0A5M3PZC3"/>
<keyword evidence="1" id="KW-0472">Membrane</keyword>
<name>A0A5M3PZC3_9GAMM</name>
<evidence type="ECO:0000256" key="1">
    <source>
        <dbReference type="SAM" id="Phobius"/>
    </source>
</evidence>
<dbReference type="EMBL" id="BGZI01000010">
    <property type="protein sequence ID" value="GBO88172.1"/>
    <property type="molecule type" value="Genomic_DNA"/>
</dbReference>
<organism evidence="2 3">
    <name type="scientific">Marinobacter salsuginis</name>
    <dbReference type="NCBI Taxonomy" id="418719"/>
    <lineage>
        <taxon>Bacteria</taxon>
        <taxon>Pseudomonadati</taxon>
        <taxon>Pseudomonadota</taxon>
        <taxon>Gammaproteobacteria</taxon>
        <taxon>Pseudomonadales</taxon>
        <taxon>Marinobacteraceae</taxon>
        <taxon>Marinobacter</taxon>
    </lineage>
</organism>
<feature type="transmembrane region" description="Helical" evidence="1">
    <location>
        <begin position="32"/>
        <end position="53"/>
    </location>
</feature>
<keyword evidence="1" id="KW-0812">Transmembrane</keyword>
<gene>
    <name evidence="2" type="ORF">MSSD14B_18400</name>
</gene>
<accession>A0A5M3PZC3</accession>
<evidence type="ECO:0000313" key="2">
    <source>
        <dbReference type="EMBL" id="GBO88172.1"/>
    </source>
</evidence>
<reference evidence="2 3" key="1">
    <citation type="journal article" date="2019" name="J. Gen. Appl. Microbiol.">
        <title>Aerobic degradation of cis-dichloroethene by the marine bacterium Marinobacter salsuginis strain 5N-3.</title>
        <authorList>
            <person name="Inoue Y."/>
            <person name="Fukunaga Y."/>
            <person name="Katsumata H."/>
            <person name="Ohji S."/>
            <person name="Hosoyama A."/>
            <person name="Mori K."/>
            <person name="Ando K."/>
        </authorList>
    </citation>
    <scope>NUCLEOTIDE SEQUENCE [LARGE SCALE GENOMIC DNA]</scope>
    <source>
        <strain evidence="2 3">NBRC 109114</strain>
    </source>
</reference>
<comment type="caution">
    <text evidence="2">The sequence shown here is derived from an EMBL/GenBank/DDBJ whole genome shotgun (WGS) entry which is preliminary data.</text>
</comment>
<evidence type="ECO:0000313" key="3">
    <source>
        <dbReference type="Proteomes" id="UP000387223"/>
    </source>
</evidence>